<gene>
    <name evidence="2" type="ORF">CYMTET_5722</name>
</gene>
<protein>
    <recommendedName>
        <fullName evidence="1">YbaK/aminoacyl-tRNA synthetase-associated domain-containing protein</fullName>
    </recommendedName>
</protein>
<dbReference type="Gene3D" id="3.90.960.10">
    <property type="entry name" value="YbaK/aminoacyl-tRNA synthetase-associated domain"/>
    <property type="match status" value="1"/>
</dbReference>
<dbReference type="InterPro" id="IPR007214">
    <property type="entry name" value="YbaK/aa-tRNA-synth-assoc-dom"/>
</dbReference>
<reference evidence="2 3" key="1">
    <citation type="journal article" date="2015" name="Genome Biol. Evol.">
        <title>Comparative Genomics of a Bacterivorous Green Alga Reveals Evolutionary Causalities and Consequences of Phago-Mixotrophic Mode of Nutrition.</title>
        <authorList>
            <person name="Burns J.A."/>
            <person name="Paasch A."/>
            <person name="Narechania A."/>
            <person name="Kim E."/>
        </authorList>
    </citation>
    <scope>NUCLEOTIDE SEQUENCE [LARGE SCALE GENOMIC DNA]</scope>
    <source>
        <strain evidence="2 3">PLY_AMNH</strain>
    </source>
</reference>
<feature type="non-terminal residue" evidence="2">
    <location>
        <position position="157"/>
    </location>
</feature>
<dbReference type="EMBL" id="LGRX02001158">
    <property type="protein sequence ID" value="KAK3286738.1"/>
    <property type="molecule type" value="Genomic_DNA"/>
</dbReference>
<dbReference type="InterPro" id="IPR036754">
    <property type="entry name" value="YbaK/aa-tRNA-synt-asso_dom_sf"/>
</dbReference>
<organism evidence="2 3">
    <name type="scientific">Cymbomonas tetramitiformis</name>
    <dbReference type="NCBI Taxonomy" id="36881"/>
    <lineage>
        <taxon>Eukaryota</taxon>
        <taxon>Viridiplantae</taxon>
        <taxon>Chlorophyta</taxon>
        <taxon>Pyramimonadophyceae</taxon>
        <taxon>Pyramimonadales</taxon>
        <taxon>Pyramimonadaceae</taxon>
        <taxon>Cymbomonas</taxon>
    </lineage>
</organism>
<accession>A0AAE0GYW0</accession>
<dbReference type="Pfam" id="PF04073">
    <property type="entry name" value="tRNA_edit"/>
    <property type="match status" value="1"/>
</dbReference>
<dbReference type="Proteomes" id="UP001190700">
    <property type="component" value="Unassembled WGS sequence"/>
</dbReference>
<dbReference type="PANTHER" id="PTHR30411">
    <property type="entry name" value="CYTOPLASMIC PROTEIN"/>
    <property type="match status" value="1"/>
</dbReference>
<evidence type="ECO:0000313" key="2">
    <source>
        <dbReference type="EMBL" id="KAK3286738.1"/>
    </source>
</evidence>
<evidence type="ECO:0000313" key="3">
    <source>
        <dbReference type="Proteomes" id="UP001190700"/>
    </source>
</evidence>
<feature type="domain" description="YbaK/aminoacyl-tRNA synthetase-associated" evidence="1">
    <location>
        <begin position="45"/>
        <end position="141"/>
    </location>
</feature>
<dbReference type="AlphaFoldDB" id="A0AAE0GYW0"/>
<dbReference type="PANTHER" id="PTHR30411:SF1">
    <property type="entry name" value="CYTOPLASMIC PROTEIN"/>
    <property type="match status" value="1"/>
</dbReference>
<sequence length="157" mass="16991">MQPRIRSSDRSQHGCSNTSLTREHLRQFLEDNSVSAGIHVLPSATSRVEDSAEALGISTEMLVKSIVLWVSEEYPVIVLAAGTRRINLSAVARLLLVTRKQVRLATPEEALSATGYKVGTIPPLGHRTSLRTLVDVSVMASDEPRDSTLPGESDSAT</sequence>
<dbReference type="SUPFAM" id="SSF55826">
    <property type="entry name" value="YbaK/ProRS associated domain"/>
    <property type="match status" value="1"/>
</dbReference>
<comment type="caution">
    <text evidence="2">The sequence shown here is derived from an EMBL/GenBank/DDBJ whole genome shotgun (WGS) entry which is preliminary data.</text>
</comment>
<evidence type="ECO:0000259" key="1">
    <source>
        <dbReference type="Pfam" id="PF04073"/>
    </source>
</evidence>
<name>A0AAE0GYW0_9CHLO</name>
<proteinExistence type="predicted"/>
<keyword evidence="3" id="KW-1185">Reference proteome</keyword>
<dbReference type="GO" id="GO:0002161">
    <property type="term" value="F:aminoacyl-tRNA deacylase activity"/>
    <property type="evidence" value="ECO:0007669"/>
    <property type="project" value="InterPro"/>
</dbReference>